<dbReference type="InterPro" id="IPR050858">
    <property type="entry name" value="Mal-CoA-ACP_Trans/PKS_FabD"/>
</dbReference>
<keyword evidence="1 4" id="KW-0808">Transferase</keyword>
<proteinExistence type="inferred from homology"/>
<dbReference type="NCBIfam" id="TIGR00128">
    <property type="entry name" value="fabD"/>
    <property type="match status" value="1"/>
</dbReference>
<evidence type="ECO:0000256" key="1">
    <source>
        <dbReference type="ARBA" id="ARBA00022679"/>
    </source>
</evidence>
<evidence type="ECO:0000256" key="4">
    <source>
        <dbReference type="PIRNR" id="PIRNR000446"/>
    </source>
</evidence>
<dbReference type="InterPro" id="IPR001227">
    <property type="entry name" value="Ac_transferase_dom_sf"/>
</dbReference>
<dbReference type="InterPro" id="IPR004410">
    <property type="entry name" value="Malonyl_CoA-ACP_transAc_FabD"/>
</dbReference>
<gene>
    <name evidence="6" type="primary">fabD</name>
    <name evidence="6" type="ORF">K340107D12_23400</name>
</gene>
<dbReference type="SUPFAM" id="SSF55048">
    <property type="entry name" value="Probable ACP-binding domain of malonyl-CoA ACP transacylase"/>
    <property type="match status" value="1"/>
</dbReference>
<comment type="caution">
    <text evidence="6">The sequence shown here is derived from an EMBL/GenBank/DDBJ whole genome shotgun (WGS) entry which is preliminary data.</text>
</comment>
<dbReference type="Gene3D" id="3.40.366.10">
    <property type="entry name" value="Malonyl-Coenzyme A Acyl Carrier Protein, domain 2"/>
    <property type="match status" value="1"/>
</dbReference>
<dbReference type="PIRSF" id="PIRSF000446">
    <property type="entry name" value="Mct"/>
    <property type="match status" value="1"/>
</dbReference>
<comment type="catalytic activity">
    <reaction evidence="3 4">
        <text>holo-[ACP] + malonyl-CoA = malonyl-[ACP] + CoA</text>
        <dbReference type="Rhea" id="RHEA:41792"/>
        <dbReference type="Rhea" id="RHEA-COMP:9623"/>
        <dbReference type="Rhea" id="RHEA-COMP:9685"/>
        <dbReference type="ChEBI" id="CHEBI:57287"/>
        <dbReference type="ChEBI" id="CHEBI:57384"/>
        <dbReference type="ChEBI" id="CHEBI:64479"/>
        <dbReference type="ChEBI" id="CHEBI:78449"/>
        <dbReference type="EC" id="2.3.1.39"/>
    </reaction>
</comment>
<dbReference type="InterPro" id="IPR016035">
    <property type="entry name" value="Acyl_Trfase/lysoPLipase"/>
</dbReference>
<comment type="similarity">
    <text evidence="4">Belongs to the fabD family.</text>
</comment>
<keyword evidence="7" id="KW-1185">Reference proteome</keyword>
<dbReference type="SMART" id="SM00827">
    <property type="entry name" value="PKS_AT"/>
    <property type="match status" value="1"/>
</dbReference>
<dbReference type="InterPro" id="IPR016036">
    <property type="entry name" value="Malonyl_transacylase_ACP-bd"/>
</dbReference>
<dbReference type="Pfam" id="PF00698">
    <property type="entry name" value="Acyl_transf_1"/>
    <property type="match status" value="1"/>
</dbReference>
<dbReference type="EC" id="2.3.1.39" evidence="4"/>
<evidence type="ECO:0000313" key="7">
    <source>
        <dbReference type="Proteomes" id="UP001600941"/>
    </source>
</evidence>
<dbReference type="InterPro" id="IPR024925">
    <property type="entry name" value="Malonyl_CoA-ACP_transAc"/>
</dbReference>
<name>A0ABQ0BSK8_9FIRM</name>
<dbReference type="SUPFAM" id="SSF52151">
    <property type="entry name" value="FabD/lysophospholipase-like"/>
    <property type="match status" value="1"/>
</dbReference>
<dbReference type="InterPro" id="IPR014043">
    <property type="entry name" value="Acyl_transferase_dom"/>
</dbReference>
<reference evidence="6 7" key="1">
    <citation type="submission" date="2024-04" db="EMBL/GenBank/DDBJ databases">
        <title>Defined microbial consortia suppress multidrug-resistant proinflammatory Enterobacteriaceae via ecological control.</title>
        <authorList>
            <person name="Furuichi M."/>
            <person name="Kawaguchi T."/>
            <person name="Pust M."/>
            <person name="Yasuma K."/>
            <person name="Plichta D."/>
            <person name="Hasegawa N."/>
            <person name="Ohya T."/>
            <person name="Bhattarai S."/>
            <person name="Sasajima S."/>
            <person name="Aoto Y."/>
            <person name="Tuganbaev T."/>
            <person name="Yaginuma M."/>
            <person name="Ueda M."/>
            <person name="Okahashi N."/>
            <person name="Amafuji K."/>
            <person name="Kiridooshi Y."/>
            <person name="Sugita K."/>
            <person name="Strazar M."/>
            <person name="Skelly A."/>
            <person name="Suda W."/>
            <person name="Hattori M."/>
            <person name="Nakamoto N."/>
            <person name="Caballero S."/>
            <person name="Norman J."/>
            <person name="Olle B."/>
            <person name="Tanoue T."/>
            <person name="Arita M."/>
            <person name="Bucci V."/>
            <person name="Atarashi K."/>
            <person name="Xavier R."/>
            <person name="Honda K."/>
        </authorList>
    </citation>
    <scope>NUCLEOTIDE SEQUENCE [LARGE SCALE GENOMIC DNA]</scope>
    <source>
        <strain evidence="7">k34-0107-D12</strain>
    </source>
</reference>
<evidence type="ECO:0000256" key="3">
    <source>
        <dbReference type="ARBA" id="ARBA00048462"/>
    </source>
</evidence>
<evidence type="ECO:0000313" key="6">
    <source>
        <dbReference type="EMBL" id="GAA6499524.1"/>
    </source>
</evidence>
<dbReference type="RefSeq" id="WP_033142224.1">
    <property type="nucleotide sequence ID" value="NZ_BAABZQ010000001.1"/>
</dbReference>
<feature type="domain" description="Malonyl-CoA:ACP transacylase (MAT)" evidence="5">
    <location>
        <begin position="7"/>
        <end position="309"/>
    </location>
</feature>
<organism evidence="6 7">
    <name type="scientific">Blautia parvula</name>
    <dbReference type="NCBI Taxonomy" id="2877527"/>
    <lineage>
        <taxon>Bacteria</taxon>
        <taxon>Bacillati</taxon>
        <taxon>Bacillota</taxon>
        <taxon>Clostridia</taxon>
        <taxon>Lachnospirales</taxon>
        <taxon>Lachnospiraceae</taxon>
        <taxon>Blautia</taxon>
    </lineage>
</organism>
<evidence type="ECO:0000256" key="2">
    <source>
        <dbReference type="ARBA" id="ARBA00023315"/>
    </source>
</evidence>
<dbReference type="PANTHER" id="PTHR42681">
    <property type="entry name" value="MALONYL-COA-ACYL CARRIER PROTEIN TRANSACYLASE, MITOCHONDRIAL"/>
    <property type="match status" value="1"/>
</dbReference>
<dbReference type="Gene3D" id="3.30.70.250">
    <property type="entry name" value="Malonyl-CoA ACP transacylase, ACP-binding"/>
    <property type="match status" value="1"/>
</dbReference>
<dbReference type="Proteomes" id="UP001600941">
    <property type="component" value="Unassembled WGS sequence"/>
</dbReference>
<keyword evidence="2 4" id="KW-0012">Acyltransferase</keyword>
<sequence length="312" mass="33501">MGKTAFIFPGQGAQYVGMGQDFYDKMPVCRQVMDKAGEVTGLDIPKICFTENEEIHITEYTQIAMLSVEAAILKALEQEGLVPDVSAGLSLGEYGACIASGVLSLEDAFFVVRKRGIFMQEAVPSGGAMSAVMGTDAAVIEQACQETEGIVSIANYNCPGQIVITGEERAVAEASEKLKELGARRIVPLNVSGPFHSAMLTGAGEKLAEVLEHVTVGEPKIPYAANVTAQYVTEASQAKDLLIRQVSSSVKWQQCVETMIADGVDTFVEIGPGKTLSGFMRKICRDVKMLNIQTTEDFTKAVETLKKQSTEA</sequence>
<accession>A0ABQ0BSK8</accession>
<evidence type="ECO:0000259" key="5">
    <source>
        <dbReference type="SMART" id="SM00827"/>
    </source>
</evidence>
<dbReference type="PANTHER" id="PTHR42681:SF1">
    <property type="entry name" value="MALONYL-COA-ACYL CARRIER PROTEIN TRANSACYLASE, MITOCHONDRIAL"/>
    <property type="match status" value="1"/>
</dbReference>
<dbReference type="EMBL" id="BAABZQ010000001">
    <property type="protein sequence ID" value="GAA6499524.1"/>
    <property type="molecule type" value="Genomic_DNA"/>
</dbReference>
<protein>
    <recommendedName>
        <fullName evidence="4">Malonyl CoA-acyl carrier protein transacylase</fullName>
        <ecNumber evidence="4">2.3.1.39</ecNumber>
    </recommendedName>
</protein>